<evidence type="ECO:0000313" key="3">
    <source>
        <dbReference type="Proteomes" id="UP000186817"/>
    </source>
</evidence>
<accession>A0A1Q9CK11</accession>
<protein>
    <submittedName>
        <fullName evidence="2">Uncharacterized protein</fullName>
    </submittedName>
</protein>
<dbReference type="Proteomes" id="UP000186817">
    <property type="component" value="Unassembled WGS sequence"/>
</dbReference>
<comment type="caution">
    <text evidence="2">The sequence shown here is derived from an EMBL/GenBank/DDBJ whole genome shotgun (WGS) entry which is preliminary data.</text>
</comment>
<sequence>MSPLNWPSNVIQEGDVLQNRQEAEEEGEAEEEEEAEEEQEQEDQEQVTELERLPEVDFWLFFPHPVLFGEAEGSGFAVPPKAEAPHRAISKSAGEPEAPVDEGTRHAVELLAYTREAGVACEFV</sequence>
<proteinExistence type="predicted"/>
<feature type="region of interest" description="Disordered" evidence="1">
    <location>
        <begin position="78"/>
        <end position="102"/>
    </location>
</feature>
<reference evidence="2 3" key="1">
    <citation type="submission" date="2016-02" db="EMBL/GenBank/DDBJ databases">
        <title>Genome analysis of coral dinoflagellate symbionts highlights evolutionary adaptations to a symbiotic lifestyle.</title>
        <authorList>
            <person name="Aranda M."/>
            <person name="Li Y."/>
            <person name="Liew Y.J."/>
            <person name="Baumgarten S."/>
            <person name="Simakov O."/>
            <person name="Wilson M."/>
            <person name="Piel J."/>
            <person name="Ashoor H."/>
            <person name="Bougouffa S."/>
            <person name="Bajic V.B."/>
            <person name="Ryu T."/>
            <person name="Ravasi T."/>
            <person name="Bayer T."/>
            <person name="Micklem G."/>
            <person name="Kim H."/>
            <person name="Bhak J."/>
            <person name="Lajeunesse T.C."/>
            <person name="Voolstra C.R."/>
        </authorList>
    </citation>
    <scope>NUCLEOTIDE SEQUENCE [LARGE SCALE GENOMIC DNA]</scope>
    <source>
        <strain evidence="2 3">CCMP2467</strain>
    </source>
</reference>
<evidence type="ECO:0000256" key="1">
    <source>
        <dbReference type="SAM" id="MobiDB-lite"/>
    </source>
</evidence>
<dbReference type="EMBL" id="LSRX01001128">
    <property type="protein sequence ID" value="OLP83270.1"/>
    <property type="molecule type" value="Genomic_DNA"/>
</dbReference>
<feature type="compositionally biased region" description="Polar residues" evidence="1">
    <location>
        <begin position="1"/>
        <end position="11"/>
    </location>
</feature>
<keyword evidence="3" id="KW-1185">Reference proteome</keyword>
<dbReference type="AlphaFoldDB" id="A0A1Q9CK11"/>
<evidence type="ECO:0000313" key="2">
    <source>
        <dbReference type="EMBL" id="OLP83270.1"/>
    </source>
</evidence>
<feature type="compositionally biased region" description="Acidic residues" evidence="1">
    <location>
        <begin position="23"/>
        <end position="48"/>
    </location>
</feature>
<feature type="region of interest" description="Disordered" evidence="1">
    <location>
        <begin position="1"/>
        <end position="48"/>
    </location>
</feature>
<organism evidence="2 3">
    <name type="scientific">Symbiodinium microadriaticum</name>
    <name type="common">Dinoflagellate</name>
    <name type="synonym">Zooxanthella microadriatica</name>
    <dbReference type="NCBI Taxonomy" id="2951"/>
    <lineage>
        <taxon>Eukaryota</taxon>
        <taxon>Sar</taxon>
        <taxon>Alveolata</taxon>
        <taxon>Dinophyceae</taxon>
        <taxon>Suessiales</taxon>
        <taxon>Symbiodiniaceae</taxon>
        <taxon>Symbiodinium</taxon>
    </lineage>
</organism>
<name>A0A1Q9CK11_SYMMI</name>
<gene>
    <name evidence="2" type="ORF">AK812_SmicGene36002</name>
</gene>